<dbReference type="PANTHER" id="PTHR35007:SF2">
    <property type="entry name" value="PILUS ASSEMBLE PROTEIN"/>
    <property type="match status" value="1"/>
</dbReference>
<keyword evidence="3 6" id="KW-0812">Transmembrane</keyword>
<feature type="transmembrane region" description="Helical" evidence="6">
    <location>
        <begin position="95"/>
        <end position="120"/>
    </location>
</feature>
<proteinExistence type="predicted"/>
<name>A0A1T4VW43_9GAMM</name>
<keyword evidence="5 6" id="KW-0472">Membrane</keyword>
<feature type="domain" description="Type II secretion system protein GspF" evidence="7">
    <location>
        <begin position="140"/>
        <end position="265"/>
    </location>
</feature>
<comment type="subcellular location">
    <subcellularLocation>
        <location evidence="1">Cell membrane</location>
        <topology evidence="1">Multi-pass membrane protein</topology>
    </subcellularLocation>
</comment>
<feature type="transmembrane region" description="Helical" evidence="6">
    <location>
        <begin position="284"/>
        <end position="304"/>
    </location>
</feature>
<evidence type="ECO:0000256" key="3">
    <source>
        <dbReference type="ARBA" id="ARBA00022692"/>
    </source>
</evidence>
<evidence type="ECO:0000256" key="2">
    <source>
        <dbReference type="ARBA" id="ARBA00022475"/>
    </source>
</evidence>
<reference evidence="9" key="1">
    <citation type="submission" date="2017-02" db="EMBL/GenBank/DDBJ databases">
        <authorList>
            <person name="Varghese N."/>
            <person name="Submissions S."/>
        </authorList>
    </citation>
    <scope>NUCLEOTIDE SEQUENCE [LARGE SCALE GENOMIC DNA]</scope>
    <source>
        <strain evidence="9">DSM 22720</strain>
    </source>
</reference>
<dbReference type="Proteomes" id="UP000190162">
    <property type="component" value="Unassembled WGS sequence"/>
</dbReference>
<evidence type="ECO:0000256" key="5">
    <source>
        <dbReference type="ARBA" id="ARBA00023136"/>
    </source>
</evidence>
<dbReference type="InterPro" id="IPR018076">
    <property type="entry name" value="T2SS_GspF_dom"/>
</dbReference>
<sequence length="308" mass="35135">MIEKIFFIALIAIGLYLMRRQAVLSERRESMLRENNPLPETKLIENRAVDMEALSKTTLSQRLSRTLRNTYFDLGDYAIIKVLGFYTVSTFIGEFFFVTLLGFSSQVSLLLTFPLFTFIGTRYLEYRTQKAFEDNFPDALNMIASAVSAGESLLHAIQYVGKSLDNIVGREFKSMGERLNLGETTESVFARACQRFPTPTFQFFVIAMRVNVNRGGQLRRVVTNLNRVLFDARSIEMKKKALTAEARLSSYIICAIPFFFLFVVLRLIAPDNYDFVMHDPRGRYLLYYTLASEAIGIGIVTGLMKSVK</sequence>
<dbReference type="GO" id="GO:0005886">
    <property type="term" value="C:plasma membrane"/>
    <property type="evidence" value="ECO:0007669"/>
    <property type="project" value="UniProtKB-SubCell"/>
</dbReference>
<gene>
    <name evidence="8" type="ORF">SAMN02745132_04396</name>
</gene>
<dbReference type="RefSeq" id="WP_078754480.1">
    <property type="nucleotide sequence ID" value="NZ_FUXU01000110.1"/>
</dbReference>
<evidence type="ECO:0000313" key="9">
    <source>
        <dbReference type="Proteomes" id="UP000190162"/>
    </source>
</evidence>
<dbReference type="PANTHER" id="PTHR35007">
    <property type="entry name" value="INTEGRAL MEMBRANE PROTEIN-RELATED"/>
    <property type="match status" value="1"/>
</dbReference>
<dbReference type="Pfam" id="PF00482">
    <property type="entry name" value="T2SSF"/>
    <property type="match status" value="1"/>
</dbReference>
<evidence type="ECO:0000256" key="6">
    <source>
        <dbReference type="SAM" id="Phobius"/>
    </source>
</evidence>
<keyword evidence="4 6" id="KW-1133">Transmembrane helix</keyword>
<evidence type="ECO:0000313" key="8">
    <source>
        <dbReference type="EMBL" id="SKA69038.1"/>
    </source>
</evidence>
<organism evidence="8 9">
    <name type="scientific">Enterovibrio nigricans DSM 22720</name>
    <dbReference type="NCBI Taxonomy" id="1121868"/>
    <lineage>
        <taxon>Bacteria</taxon>
        <taxon>Pseudomonadati</taxon>
        <taxon>Pseudomonadota</taxon>
        <taxon>Gammaproteobacteria</taxon>
        <taxon>Vibrionales</taxon>
        <taxon>Vibrionaceae</taxon>
        <taxon>Enterovibrio</taxon>
    </lineage>
</organism>
<evidence type="ECO:0000256" key="1">
    <source>
        <dbReference type="ARBA" id="ARBA00004651"/>
    </source>
</evidence>
<keyword evidence="2" id="KW-1003">Cell membrane</keyword>
<dbReference type="OrthoDB" id="5611741at2"/>
<keyword evidence="9" id="KW-1185">Reference proteome</keyword>
<evidence type="ECO:0000256" key="4">
    <source>
        <dbReference type="ARBA" id="ARBA00022989"/>
    </source>
</evidence>
<dbReference type="AlphaFoldDB" id="A0A1T4VW43"/>
<dbReference type="EMBL" id="FUXU01000110">
    <property type="protein sequence ID" value="SKA69038.1"/>
    <property type="molecule type" value="Genomic_DNA"/>
</dbReference>
<feature type="transmembrane region" description="Helical" evidence="6">
    <location>
        <begin position="248"/>
        <end position="269"/>
    </location>
</feature>
<accession>A0A1T4VW43</accession>
<protein>
    <submittedName>
        <fullName evidence="8">Tight adherence protein B</fullName>
    </submittedName>
</protein>
<evidence type="ECO:0000259" key="7">
    <source>
        <dbReference type="Pfam" id="PF00482"/>
    </source>
</evidence>